<sequence length="95" mass="11244">MITKDEQKRRVFLSEGYDHIHMHMKKLQMIMVGHKERIKYGHEFKKYVDEAIQQLPGDFELYHMRGRFRFEVASISLIKRGVASVLFGTPPTATY</sequence>
<organism evidence="1 2">
    <name type="scientific">Panagrolaimus sp. PS1159</name>
    <dbReference type="NCBI Taxonomy" id="55785"/>
    <lineage>
        <taxon>Eukaryota</taxon>
        <taxon>Metazoa</taxon>
        <taxon>Ecdysozoa</taxon>
        <taxon>Nematoda</taxon>
        <taxon>Chromadorea</taxon>
        <taxon>Rhabditida</taxon>
        <taxon>Tylenchina</taxon>
        <taxon>Panagrolaimomorpha</taxon>
        <taxon>Panagrolaimoidea</taxon>
        <taxon>Panagrolaimidae</taxon>
        <taxon>Panagrolaimus</taxon>
    </lineage>
</organism>
<proteinExistence type="predicted"/>
<protein>
    <submittedName>
        <fullName evidence="2">Uncharacterized protein</fullName>
    </submittedName>
</protein>
<accession>A0AC35FPW9</accession>
<dbReference type="Proteomes" id="UP000887580">
    <property type="component" value="Unplaced"/>
</dbReference>
<name>A0AC35FPW9_9BILA</name>
<dbReference type="WBParaSite" id="PS1159_v2.g19730.t1">
    <property type="protein sequence ID" value="PS1159_v2.g19730.t1"/>
    <property type="gene ID" value="PS1159_v2.g19730"/>
</dbReference>
<evidence type="ECO:0000313" key="1">
    <source>
        <dbReference type="Proteomes" id="UP000887580"/>
    </source>
</evidence>
<reference evidence="2" key="1">
    <citation type="submission" date="2022-11" db="UniProtKB">
        <authorList>
            <consortium name="WormBaseParasite"/>
        </authorList>
    </citation>
    <scope>IDENTIFICATION</scope>
</reference>
<evidence type="ECO:0000313" key="2">
    <source>
        <dbReference type="WBParaSite" id="PS1159_v2.g19730.t1"/>
    </source>
</evidence>